<keyword evidence="1" id="KW-0175">Coiled coil</keyword>
<dbReference type="Proteomes" id="UP000179807">
    <property type="component" value="Unassembled WGS sequence"/>
</dbReference>
<dbReference type="EMBL" id="MLAK01000944">
    <property type="protein sequence ID" value="OHT00678.1"/>
    <property type="molecule type" value="Genomic_DNA"/>
</dbReference>
<accession>A0A1J4JT31</accession>
<dbReference type="RefSeq" id="XP_068353814.1">
    <property type="nucleotide sequence ID" value="XM_068508583.1"/>
</dbReference>
<feature type="region of interest" description="Disordered" evidence="2">
    <location>
        <begin position="16"/>
        <end position="86"/>
    </location>
</feature>
<dbReference type="GeneID" id="94843287"/>
<evidence type="ECO:0000313" key="4">
    <source>
        <dbReference type="Proteomes" id="UP000179807"/>
    </source>
</evidence>
<evidence type="ECO:0000256" key="2">
    <source>
        <dbReference type="SAM" id="MobiDB-lite"/>
    </source>
</evidence>
<organism evidence="3 4">
    <name type="scientific">Tritrichomonas foetus</name>
    <dbReference type="NCBI Taxonomy" id="1144522"/>
    <lineage>
        <taxon>Eukaryota</taxon>
        <taxon>Metamonada</taxon>
        <taxon>Parabasalia</taxon>
        <taxon>Tritrichomonadida</taxon>
        <taxon>Tritrichomonadidae</taxon>
        <taxon>Tritrichomonas</taxon>
    </lineage>
</organism>
<evidence type="ECO:0000313" key="3">
    <source>
        <dbReference type="EMBL" id="OHT00678.1"/>
    </source>
</evidence>
<name>A0A1J4JT31_9EUKA</name>
<feature type="coiled-coil region" evidence="1">
    <location>
        <begin position="394"/>
        <end position="452"/>
    </location>
</feature>
<keyword evidence="4" id="KW-1185">Reference proteome</keyword>
<dbReference type="VEuPathDB" id="TrichDB:TRFO_32591"/>
<dbReference type="PANTHER" id="PTHR43941:SF1">
    <property type="entry name" value="STRUCTURAL MAINTENANCE OF CHROMOSOMES PROTEIN 2"/>
    <property type="match status" value="1"/>
</dbReference>
<feature type="coiled-coil region" evidence="1">
    <location>
        <begin position="96"/>
        <end position="168"/>
    </location>
</feature>
<dbReference type="SUPFAM" id="SSF90257">
    <property type="entry name" value="Myosin rod fragments"/>
    <property type="match status" value="1"/>
</dbReference>
<reference evidence="3" key="1">
    <citation type="submission" date="2016-10" db="EMBL/GenBank/DDBJ databases">
        <authorList>
            <person name="Benchimol M."/>
            <person name="Almeida L.G."/>
            <person name="Vasconcelos A.T."/>
            <person name="Perreira-Neves A."/>
            <person name="Rosa I.A."/>
            <person name="Tasca T."/>
            <person name="Bogo M.R."/>
            <person name="de Souza W."/>
        </authorList>
    </citation>
    <scope>NUCLEOTIDE SEQUENCE [LARGE SCALE GENOMIC DNA]</scope>
    <source>
        <strain evidence="3">K</strain>
    </source>
</reference>
<proteinExistence type="predicted"/>
<protein>
    <submittedName>
        <fullName evidence="3">Uncharacterized protein</fullName>
    </submittedName>
</protein>
<dbReference type="OrthoDB" id="10663798at2759"/>
<evidence type="ECO:0000256" key="1">
    <source>
        <dbReference type="SAM" id="Coils"/>
    </source>
</evidence>
<dbReference type="PANTHER" id="PTHR43941">
    <property type="entry name" value="STRUCTURAL MAINTENANCE OF CHROMOSOMES PROTEIN 2"/>
    <property type="match status" value="1"/>
</dbReference>
<feature type="coiled-coil region" evidence="1">
    <location>
        <begin position="218"/>
        <end position="245"/>
    </location>
</feature>
<dbReference type="AlphaFoldDB" id="A0A1J4JT31"/>
<sequence length="459" mass="53104">MSARNLPPFAVALKQRQENQNIPPKAPLPHPQPMRQFAPEYDDDYAMMNDSKDFMDDNYDDIEPEVQPKPKRQKKQHQKQKIVIPEEDEHDYLAEIEDYRNLVFDLQKKNGDLEKQIADLTTENTKLQGVQQDLIKERQISDDYFKQIDELKDALREEQVKSKGYNEHVTQLESIVQSKNQQIEAKESIIHSINIAYNQMVSEYQASALLVGTMTGQIRQYTKQISELETQIAELKSAARTSNLNKRYDAVYDNMYQNDFKNDLPNNDFFRQPVTNNFNDFPINNNNNNFNDLPPAGGFDDINQPNTFNDFYKQENGNQGFNDFNANPTFDDQSFLPNHDPINNLPPPSPIQNMPVQPATPAMKRAALIDNINFGDSREPSFTNNELDLQGMSAQEMKDLLSNLQKERDEIERILNKAPPKGKLLAHVNREKEEKERELDGLVKQISKIKYRLKVIKAL</sequence>
<feature type="compositionally biased region" description="Basic residues" evidence="2">
    <location>
        <begin position="69"/>
        <end position="80"/>
    </location>
</feature>
<comment type="caution">
    <text evidence="3">The sequence shown here is derived from an EMBL/GenBank/DDBJ whole genome shotgun (WGS) entry which is preliminary data.</text>
</comment>
<gene>
    <name evidence="3" type="ORF">TRFO_32591</name>
</gene>